<reference evidence="5" key="1">
    <citation type="journal article" date="2017" name="Front. Plant Sci.">
        <title>Climate Clever Clovers: New Paradigm to Reduce the Environmental Footprint of Ruminants by Breeding Low Methanogenic Forages Utilizing Haplotype Variation.</title>
        <authorList>
            <person name="Kaur P."/>
            <person name="Appels R."/>
            <person name="Bayer P.E."/>
            <person name="Keeble-Gagnere G."/>
            <person name="Wang J."/>
            <person name="Hirakawa H."/>
            <person name="Shirasawa K."/>
            <person name="Vercoe P."/>
            <person name="Stefanova K."/>
            <person name="Durmic Z."/>
            <person name="Nichols P."/>
            <person name="Revell C."/>
            <person name="Isobe S.N."/>
            <person name="Edwards D."/>
            <person name="Erskine W."/>
        </authorList>
    </citation>
    <scope>NUCLEOTIDE SEQUENCE [LARGE SCALE GENOMIC DNA]</scope>
    <source>
        <strain evidence="5">cv. Daliak</strain>
    </source>
</reference>
<sequence length="1066" mass="119370">MASSSRTTVTVPVSSNDAQPIKEHDVDFVSEPPPEIEACKIWEKQVLIPHLLCSEQLAFAGPFPPLSNFNDEVKEIFPGYATCEPRAFVNSTYTMSYMEPRHQVFRSAPSTSKSYIEWLDKVQAKFGESWRQYDIFDLIQLSRECPKYHPEMLLAALHFWDSSTSTFHFKADMLTPTLLDVAAITGLRPTGPSFDPTYVSSTHTFAYTAKTYSKYIQEQHVTKSAEVTDHEHIAFLTYWLSQFIFCTGSLQVVTRLIPLAIQIHEGRNFSFGKLLLASLYHSLIDGSDNLKNSDKPSNKDKLTMAGPIWLLQLWLNATFASNLNLTISPFEESKVAKRNIEASRLALFQQRTPGLNSSKEIFQFYFNIFLSFDKIKQENFPFITRRIGPSWLTQDFPATDPNKEASVNELWLAFLSPAILSSRLGVQRAYLDDIVLGNSGMSEAYYQRRLKAAEEMIYQINPFPFKHSCFCTLEFANWWNMYYKKNVPSEETILQRVNVGLDALQLTSKCKASSSTPSISTASETVVKKGKKLAVTEMQAPQETKSRKRHNSPPPTSKTSKKTKQDNSKPASVEEQQDEDIDSPVVAPVTQGDIDKSKHPATIEPQTKNTAGPSEKKKKKERKRAKVRQLVLEDEEDDQEETPTQQVQPIQTIPTSTTEVPVVTNLPNVVNVPLSKGESTNSCLADSNPKDAPLPPESNEELSPPKVSKVEKEPSEEAPAVEIQNPDVVPVEAEIQDNPTAEESGGSSSTEQAASQEESDSTSGEEESSTEDTADNAVFDDETIKEAEEGGDDILPVSSTSKLSADIGLSENEFVKMQEDNPATALNLLLTKKWAKSQTSSEGTQSDPSLQSTDSRQAALMAKLQIDFVEQDVLKAIEANPATAFSYMAFLKKLQNPLTDRSVQVTLNRLEFLIGNYATTYRNKVDSEARLKSRQENHANLLKKESVAKETVEQLQKEMDTSSHSATREQDQNISKWEQHVADLKLQIQEYEKKIAAEKVKRKENILAATSNLEKKISVEAKKGINYFSAFVAIDGEVQTLVETNDILTVELATYRRLYEELKASL</sequence>
<dbReference type="OrthoDB" id="1435388at2759"/>
<dbReference type="AlphaFoldDB" id="A0A2Z6N0X2"/>
<feature type="compositionally biased region" description="Acidic residues" evidence="2">
    <location>
        <begin position="757"/>
        <end position="779"/>
    </location>
</feature>
<feature type="compositionally biased region" description="Low complexity" evidence="2">
    <location>
        <begin position="642"/>
        <end position="659"/>
    </location>
</feature>
<dbReference type="Proteomes" id="UP000242715">
    <property type="component" value="Unassembled WGS sequence"/>
</dbReference>
<organism evidence="4 5">
    <name type="scientific">Trifolium subterraneum</name>
    <name type="common">Subterranean clover</name>
    <dbReference type="NCBI Taxonomy" id="3900"/>
    <lineage>
        <taxon>Eukaryota</taxon>
        <taxon>Viridiplantae</taxon>
        <taxon>Streptophyta</taxon>
        <taxon>Embryophyta</taxon>
        <taxon>Tracheophyta</taxon>
        <taxon>Spermatophyta</taxon>
        <taxon>Magnoliopsida</taxon>
        <taxon>eudicotyledons</taxon>
        <taxon>Gunneridae</taxon>
        <taxon>Pentapetalae</taxon>
        <taxon>rosids</taxon>
        <taxon>fabids</taxon>
        <taxon>Fabales</taxon>
        <taxon>Fabaceae</taxon>
        <taxon>Papilionoideae</taxon>
        <taxon>50 kb inversion clade</taxon>
        <taxon>NPAAA clade</taxon>
        <taxon>Hologalegina</taxon>
        <taxon>IRL clade</taxon>
        <taxon>Trifolieae</taxon>
        <taxon>Trifolium</taxon>
    </lineage>
</organism>
<evidence type="ECO:0000259" key="3">
    <source>
        <dbReference type="Pfam" id="PF10536"/>
    </source>
</evidence>
<evidence type="ECO:0000256" key="1">
    <source>
        <dbReference type="SAM" id="Coils"/>
    </source>
</evidence>
<evidence type="ECO:0000313" key="4">
    <source>
        <dbReference type="EMBL" id="GAU37391.1"/>
    </source>
</evidence>
<feature type="region of interest" description="Disordered" evidence="2">
    <location>
        <begin position="537"/>
        <end position="659"/>
    </location>
</feature>
<feature type="compositionally biased region" description="Basic residues" evidence="2">
    <location>
        <begin position="616"/>
        <end position="627"/>
    </location>
</feature>
<gene>
    <name evidence="4" type="ORF">TSUD_22650</name>
</gene>
<protein>
    <recommendedName>
        <fullName evidence="3">Aminotransferase-like plant mobile domain-containing protein</fullName>
    </recommendedName>
</protein>
<dbReference type="InterPro" id="IPR019557">
    <property type="entry name" value="AminoTfrase-like_pln_mobile"/>
</dbReference>
<evidence type="ECO:0000313" key="5">
    <source>
        <dbReference type="Proteomes" id="UP000242715"/>
    </source>
</evidence>
<feature type="coiled-coil region" evidence="1">
    <location>
        <begin position="938"/>
        <end position="1001"/>
    </location>
</feature>
<feature type="region of interest" description="Disordered" evidence="2">
    <location>
        <begin position="671"/>
        <end position="779"/>
    </location>
</feature>
<proteinExistence type="predicted"/>
<dbReference type="InterPro" id="IPR044824">
    <property type="entry name" value="MAIN-like"/>
</dbReference>
<dbReference type="PANTHER" id="PTHR46033">
    <property type="entry name" value="PROTEIN MAIN-LIKE 2"/>
    <property type="match status" value="1"/>
</dbReference>
<evidence type="ECO:0000256" key="2">
    <source>
        <dbReference type="SAM" id="MobiDB-lite"/>
    </source>
</evidence>
<keyword evidence="1" id="KW-0175">Coiled coil</keyword>
<dbReference type="Pfam" id="PF10536">
    <property type="entry name" value="PMD"/>
    <property type="match status" value="1"/>
</dbReference>
<dbReference type="PANTHER" id="PTHR46033:SF65">
    <property type="entry name" value="AMINOTRANSFERASE-LIKE PLANT MOBILE DOMAIN-CONTAINING PROTEIN"/>
    <property type="match status" value="1"/>
</dbReference>
<accession>A0A2Z6N0X2</accession>
<feature type="domain" description="Aminotransferase-like plant mobile" evidence="3">
    <location>
        <begin position="134"/>
        <end position="380"/>
    </location>
</feature>
<feature type="compositionally biased region" description="Acidic residues" evidence="2">
    <location>
        <begin position="632"/>
        <end position="641"/>
    </location>
</feature>
<keyword evidence="5" id="KW-1185">Reference proteome</keyword>
<name>A0A2Z6N0X2_TRISU</name>
<dbReference type="GO" id="GO:0010073">
    <property type="term" value="P:meristem maintenance"/>
    <property type="evidence" value="ECO:0007669"/>
    <property type="project" value="InterPro"/>
</dbReference>
<dbReference type="EMBL" id="DF973669">
    <property type="protein sequence ID" value="GAU37391.1"/>
    <property type="molecule type" value="Genomic_DNA"/>
</dbReference>
<feature type="compositionally biased region" description="Low complexity" evidence="2">
    <location>
        <begin position="741"/>
        <end position="756"/>
    </location>
</feature>